<dbReference type="RefSeq" id="WP_146962538.1">
    <property type="nucleotide sequence ID" value="NZ_CP042467.1"/>
</dbReference>
<feature type="chain" id="PRO_5022723438" evidence="2">
    <location>
        <begin position="21"/>
        <end position="271"/>
    </location>
</feature>
<keyword evidence="1" id="KW-0812">Transmembrane</keyword>
<feature type="signal peptide" evidence="2">
    <location>
        <begin position="1"/>
        <end position="20"/>
    </location>
</feature>
<reference evidence="3 4" key="1">
    <citation type="submission" date="2019-08" db="EMBL/GenBank/DDBJ databases">
        <authorList>
            <person name="Liang Q."/>
        </authorList>
    </citation>
    <scope>NUCLEOTIDE SEQUENCE [LARGE SCALE GENOMIC DNA]</scope>
    <source>
        <strain evidence="3 4">V1718</strain>
    </source>
</reference>
<keyword evidence="2" id="KW-0732">Signal</keyword>
<sequence length="271" mass="29389">MLTRITITLLVLSAPAMAWACTSTPVANPVDYLVFGVSAGLFYRLFLQQRFEASEDFHSAVYLSLLVASFGVGAMVAQESTLQNGYFGILGIVLATLGSLSPKLVALRQFVLLPVLVSATILVVFMVLGEDVSRCTHEPTWTHLASRWELPVATPFDFVVLGIAAAAAFRLFGPESRRTRAVESAIYIGFMVASFVLGALIIGRFNFDTGYFKLIPAVLAVVGALYPKRLVFRASVLGPLIIVSGLLSLFILSADHSPERFVEFRGCGLDF</sequence>
<protein>
    <submittedName>
        <fullName evidence="3">Uncharacterized protein</fullName>
    </submittedName>
</protein>
<keyword evidence="4" id="KW-1185">Reference proteome</keyword>
<accession>A0A5B8XUS4</accession>
<evidence type="ECO:0000256" key="1">
    <source>
        <dbReference type="SAM" id="Phobius"/>
    </source>
</evidence>
<feature type="transmembrane region" description="Helical" evidence="1">
    <location>
        <begin position="148"/>
        <end position="172"/>
    </location>
</feature>
<feature type="transmembrane region" description="Helical" evidence="1">
    <location>
        <begin position="234"/>
        <end position="254"/>
    </location>
</feature>
<feature type="transmembrane region" description="Helical" evidence="1">
    <location>
        <begin position="59"/>
        <end position="77"/>
    </location>
</feature>
<feature type="transmembrane region" description="Helical" evidence="1">
    <location>
        <begin position="184"/>
        <end position="205"/>
    </location>
</feature>
<feature type="transmembrane region" description="Helical" evidence="1">
    <location>
        <begin position="30"/>
        <end position="47"/>
    </location>
</feature>
<proteinExistence type="predicted"/>
<dbReference type="Proteomes" id="UP000321595">
    <property type="component" value="Chromosome"/>
</dbReference>
<feature type="transmembrane region" description="Helical" evidence="1">
    <location>
        <begin position="83"/>
        <end position="101"/>
    </location>
</feature>
<dbReference type="EMBL" id="CP042467">
    <property type="protein sequence ID" value="QED29305.1"/>
    <property type="molecule type" value="Genomic_DNA"/>
</dbReference>
<evidence type="ECO:0000313" key="4">
    <source>
        <dbReference type="Proteomes" id="UP000321595"/>
    </source>
</evidence>
<dbReference type="AlphaFoldDB" id="A0A5B8XUS4"/>
<organism evidence="3 4">
    <name type="scientific">Microvenator marinus</name>
    <dbReference type="NCBI Taxonomy" id="2600177"/>
    <lineage>
        <taxon>Bacteria</taxon>
        <taxon>Deltaproteobacteria</taxon>
        <taxon>Bradymonadales</taxon>
        <taxon>Microvenatoraceae</taxon>
        <taxon>Microvenator</taxon>
    </lineage>
</organism>
<keyword evidence="1" id="KW-0472">Membrane</keyword>
<name>A0A5B8XUS4_9DELT</name>
<keyword evidence="1" id="KW-1133">Transmembrane helix</keyword>
<evidence type="ECO:0000313" key="3">
    <source>
        <dbReference type="EMBL" id="QED29305.1"/>
    </source>
</evidence>
<evidence type="ECO:0000256" key="2">
    <source>
        <dbReference type="SAM" id="SignalP"/>
    </source>
</evidence>
<gene>
    <name evidence="3" type="ORF">FRD01_19120</name>
</gene>
<feature type="transmembrane region" description="Helical" evidence="1">
    <location>
        <begin position="110"/>
        <end position="128"/>
    </location>
</feature>
<dbReference type="KEGG" id="bbae:FRD01_19120"/>